<feature type="region of interest" description="Disordered" evidence="1">
    <location>
        <begin position="138"/>
        <end position="193"/>
    </location>
</feature>
<feature type="compositionally biased region" description="Basic and acidic residues" evidence="1">
    <location>
        <begin position="64"/>
        <end position="81"/>
    </location>
</feature>
<gene>
    <name evidence="2" type="ORF">OJ252_908</name>
</gene>
<comment type="caution">
    <text evidence="2">The sequence shown here is derived from an EMBL/GenBank/DDBJ whole genome shotgun (WGS) entry which is preliminary data.</text>
</comment>
<organism evidence="2 3">
    <name type="scientific">Cryptosporidium canis</name>
    <dbReference type="NCBI Taxonomy" id="195482"/>
    <lineage>
        <taxon>Eukaryota</taxon>
        <taxon>Sar</taxon>
        <taxon>Alveolata</taxon>
        <taxon>Apicomplexa</taxon>
        <taxon>Conoidasida</taxon>
        <taxon>Coccidia</taxon>
        <taxon>Eucoccidiorida</taxon>
        <taxon>Eimeriorina</taxon>
        <taxon>Cryptosporidiidae</taxon>
        <taxon>Cryptosporidium</taxon>
    </lineage>
</organism>
<evidence type="ECO:0000313" key="3">
    <source>
        <dbReference type="Proteomes" id="UP001071777"/>
    </source>
</evidence>
<feature type="region of interest" description="Disordered" evidence="1">
    <location>
        <begin position="64"/>
        <end position="92"/>
    </location>
</feature>
<keyword evidence="3" id="KW-1185">Reference proteome</keyword>
<accession>A0ABQ8P9N3</accession>
<reference evidence="2" key="1">
    <citation type="submission" date="2022-10" db="EMBL/GenBank/DDBJ databases">
        <title>Adaptive evolution leads to modifications in subtelomeric GC content in a zoonotic Cryptosporidium species.</title>
        <authorList>
            <person name="Li J."/>
            <person name="Feng Y."/>
            <person name="Xiao L."/>
        </authorList>
    </citation>
    <scope>NUCLEOTIDE SEQUENCE</scope>
    <source>
        <strain evidence="2">25894</strain>
    </source>
</reference>
<sequence>MHLNILFGGQERFLVFQEGLRRNPELLSDGHRAAIEILDFSDQDQKMRFLDKVAHYQFAAEGDFHKKPGEDQPETGDHHVQGADSPEGLGVGGVEQEEFIGSESESESEFGFGFGGELKHDQDQGVPAQSGHIWLDFQHSEGGGSPSRGSETRVWPDRGREQIQQGRTGEEDRVFNGGGRRGADADPGGGVQPLLFGADVGRDESFALEGSGSAAEERDFGGFALFGAVSAGEEAAL</sequence>
<evidence type="ECO:0000256" key="1">
    <source>
        <dbReference type="SAM" id="MobiDB-lite"/>
    </source>
</evidence>
<name>A0ABQ8P9N3_9CRYT</name>
<proteinExistence type="predicted"/>
<dbReference type="Proteomes" id="UP001071777">
    <property type="component" value="Unassembled WGS sequence"/>
</dbReference>
<protein>
    <submittedName>
        <fullName evidence="2">Uncharacterized protein</fullName>
    </submittedName>
</protein>
<dbReference type="EMBL" id="JAPCXB010000032">
    <property type="protein sequence ID" value="KAJ1613583.1"/>
    <property type="molecule type" value="Genomic_DNA"/>
</dbReference>
<feature type="compositionally biased region" description="Basic and acidic residues" evidence="1">
    <location>
        <begin position="150"/>
        <end position="161"/>
    </location>
</feature>
<evidence type="ECO:0000313" key="2">
    <source>
        <dbReference type="EMBL" id="KAJ1613583.1"/>
    </source>
</evidence>